<accession>A0A915IPW2</accession>
<protein>
    <submittedName>
        <fullName evidence="2">Uncharacterized protein</fullName>
    </submittedName>
</protein>
<reference evidence="2" key="1">
    <citation type="submission" date="2022-11" db="UniProtKB">
        <authorList>
            <consortium name="WormBaseParasite"/>
        </authorList>
    </citation>
    <scope>IDENTIFICATION</scope>
</reference>
<evidence type="ECO:0000313" key="2">
    <source>
        <dbReference type="WBParaSite" id="nRc.2.0.1.t16233-RA"/>
    </source>
</evidence>
<organism evidence="1 2">
    <name type="scientific">Romanomermis culicivorax</name>
    <name type="common">Nematode worm</name>
    <dbReference type="NCBI Taxonomy" id="13658"/>
    <lineage>
        <taxon>Eukaryota</taxon>
        <taxon>Metazoa</taxon>
        <taxon>Ecdysozoa</taxon>
        <taxon>Nematoda</taxon>
        <taxon>Enoplea</taxon>
        <taxon>Dorylaimia</taxon>
        <taxon>Mermithida</taxon>
        <taxon>Mermithoidea</taxon>
        <taxon>Mermithidae</taxon>
        <taxon>Romanomermis</taxon>
    </lineage>
</organism>
<evidence type="ECO:0000313" key="1">
    <source>
        <dbReference type="Proteomes" id="UP000887565"/>
    </source>
</evidence>
<dbReference type="Proteomes" id="UP000887565">
    <property type="component" value="Unplaced"/>
</dbReference>
<keyword evidence="1" id="KW-1185">Reference proteome</keyword>
<name>A0A915IPW2_ROMCU</name>
<sequence>MGIREKIGVPANNRTTSNVAKPVKITHADAKAPSNLRLAGSNANEEHYEQQTEKNKHAGNKTVAGFDQVIGENHQLVCLPLMGGKVLITSIARNGNLLDKRRDPTLERGQ</sequence>
<dbReference type="AlphaFoldDB" id="A0A915IPW2"/>
<dbReference type="WBParaSite" id="nRc.2.0.1.t16233-RA">
    <property type="protein sequence ID" value="nRc.2.0.1.t16233-RA"/>
    <property type="gene ID" value="nRc.2.0.1.g16233"/>
</dbReference>
<proteinExistence type="predicted"/>